<evidence type="ECO:0000313" key="2">
    <source>
        <dbReference type="EMBL" id="CAL5131785.1"/>
    </source>
</evidence>
<feature type="compositionally biased region" description="Basic and acidic residues" evidence="1">
    <location>
        <begin position="325"/>
        <end position="338"/>
    </location>
</feature>
<feature type="region of interest" description="Disordered" evidence="1">
    <location>
        <begin position="316"/>
        <end position="415"/>
    </location>
</feature>
<feature type="compositionally biased region" description="Basic and acidic residues" evidence="1">
    <location>
        <begin position="477"/>
        <end position="487"/>
    </location>
</feature>
<comment type="caution">
    <text evidence="2">The sequence shown here is derived from an EMBL/GenBank/DDBJ whole genome shotgun (WGS) entry which is preliminary data.</text>
</comment>
<evidence type="ECO:0000256" key="1">
    <source>
        <dbReference type="SAM" id="MobiDB-lite"/>
    </source>
</evidence>
<gene>
    <name evidence="2" type="ORF">CDAUBV1_LOCUS4329</name>
</gene>
<feature type="compositionally biased region" description="Basic residues" evidence="1">
    <location>
        <begin position="395"/>
        <end position="412"/>
    </location>
</feature>
<protein>
    <submittedName>
        <fullName evidence="2">Uncharacterized protein</fullName>
    </submittedName>
</protein>
<proteinExistence type="predicted"/>
<feature type="compositionally biased region" description="Polar residues" evidence="1">
    <location>
        <begin position="110"/>
        <end position="124"/>
    </location>
</feature>
<feature type="compositionally biased region" description="Acidic residues" evidence="1">
    <location>
        <begin position="369"/>
        <end position="380"/>
    </location>
</feature>
<feature type="region of interest" description="Disordered" evidence="1">
    <location>
        <begin position="472"/>
        <end position="504"/>
    </location>
</feature>
<feature type="compositionally biased region" description="Polar residues" evidence="1">
    <location>
        <begin position="75"/>
        <end position="93"/>
    </location>
</feature>
<feature type="region of interest" description="Disordered" evidence="1">
    <location>
        <begin position="1"/>
        <end position="20"/>
    </location>
</feature>
<evidence type="ECO:0000313" key="3">
    <source>
        <dbReference type="Proteomes" id="UP001497525"/>
    </source>
</evidence>
<name>A0AAV2T4Y8_CALDB</name>
<feature type="region of interest" description="Disordered" evidence="1">
    <location>
        <begin position="75"/>
        <end position="124"/>
    </location>
</feature>
<sequence>MSQLDPSSTAGTTEDSIDSPANSLCRSCVPLKTTSTVNLSPSLAAEISREILNVIGALYALKILPILRPTGLETQSFKQRSRISPPSTRPQSQRRSEVCDQSAGRGSPGRCQSQASVLGKSTQSRECTKNGGPFIRLVTQCSGTLVHLGQLVEVSEDQTDFLLQHVVSFDPRRAQLHVLADLKPADILALSESKREHERRLEKSKGVSLLSEIRNNLNDCDANYRSVQTQVDNDFDHGPVLITPGLVLIRVDQVRELGVIPEAGCDSSFPWLWPIASTSNFRRNKSTGTSTGNSSRLDVEGGKCGKDVGLAAINGFSRGAQGSTRTERHSGVPDTEKASKHKTRKAKQISAKPAPGEASSSRSKREASLEEGETDDEASLNEESPQEKQKEEKKVRKPKSTQRHNKTSRQKAKNPAGYDAFGMYFYPAYCYGAYTNTSRRGRPRIFSRQNYRANQWNPSTYDAGVVCVRPRKPQTNWREDDSSEKNGYRNRSFGHRRSCQPPRH</sequence>
<organism evidence="2 3">
    <name type="scientific">Calicophoron daubneyi</name>
    <name type="common">Rumen fluke</name>
    <name type="synonym">Paramphistomum daubneyi</name>
    <dbReference type="NCBI Taxonomy" id="300641"/>
    <lineage>
        <taxon>Eukaryota</taxon>
        <taxon>Metazoa</taxon>
        <taxon>Spiralia</taxon>
        <taxon>Lophotrochozoa</taxon>
        <taxon>Platyhelminthes</taxon>
        <taxon>Trematoda</taxon>
        <taxon>Digenea</taxon>
        <taxon>Plagiorchiida</taxon>
        <taxon>Pronocephalata</taxon>
        <taxon>Paramphistomoidea</taxon>
        <taxon>Paramphistomidae</taxon>
        <taxon>Calicophoron</taxon>
    </lineage>
</organism>
<dbReference type="EMBL" id="CAXLJL010000103">
    <property type="protein sequence ID" value="CAL5131785.1"/>
    <property type="molecule type" value="Genomic_DNA"/>
</dbReference>
<feature type="compositionally biased region" description="Basic and acidic residues" evidence="1">
    <location>
        <begin position="385"/>
        <end position="394"/>
    </location>
</feature>
<dbReference type="AlphaFoldDB" id="A0AAV2T4Y8"/>
<feature type="compositionally biased region" description="Basic residues" evidence="1">
    <location>
        <begin position="492"/>
        <end position="504"/>
    </location>
</feature>
<accession>A0AAV2T4Y8</accession>
<reference evidence="2" key="1">
    <citation type="submission" date="2024-06" db="EMBL/GenBank/DDBJ databases">
        <authorList>
            <person name="Liu X."/>
            <person name="Lenzi L."/>
            <person name="Haldenby T S."/>
            <person name="Uol C."/>
        </authorList>
    </citation>
    <scope>NUCLEOTIDE SEQUENCE</scope>
</reference>
<dbReference type="Proteomes" id="UP001497525">
    <property type="component" value="Unassembled WGS sequence"/>
</dbReference>